<comment type="subcellular location">
    <subcellularLocation>
        <location evidence="5">Nucleus</location>
        <location evidence="5">Nucleolus</location>
    </subcellularLocation>
    <subcellularLocation>
        <location evidence="5">Nucleus</location>
        <location evidence="5">Nucleoplasm</location>
    </subcellularLocation>
</comment>
<dbReference type="Pfam" id="PF07767">
    <property type="entry name" value="Nop53"/>
    <property type="match status" value="1"/>
</dbReference>
<protein>
    <recommendedName>
        <fullName evidence="2 5">Ribosome biogenesis protein NOP53</fullName>
    </recommendedName>
</protein>
<organism evidence="8 9">
    <name type="scientific">Jaapia argillacea MUCL 33604</name>
    <dbReference type="NCBI Taxonomy" id="933084"/>
    <lineage>
        <taxon>Eukaryota</taxon>
        <taxon>Fungi</taxon>
        <taxon>Dikarya</taxon>
        <taxon>Basidiomycota</taxon>
        <taxon>Agaricomycotina</taxon>
        <taxon>Agaricomycetes</taxon>
        <taxon>Agaricomycetidae</taxon>
        <taxon>Jaapiales</taxon>
        <taxon>Jaapiaceae</taxon>
        <taxon>Jaapia</taxon>
    </lineage>
</organism>
<comment type="function">
    <text evidence="5">May play a role in ribosome biogenesis.</text>
</comment>
<evidence type="ECO:0000313" key="8">
    <source>
        <dbReference type="EMBL" id="KDQ56539.1"/>
    </source>
</evidence>
<dbReference type="InterPro" id="IPR011687">
    <property type="entry name" value="Nop53/GLTSCR2"/>
</dbReference>
<keyword evidence="6" id="KW-0175">Coiled coil</keyword>
<keyword evidence="3 5" id="KW-0690">Ribosome biogenesis</keyword>
<feature type="compositionally biased region" description="Basic residues" evidence="7">
    <location>
        <begin position="1"/>
        <end position="10"/>
    </location>
</feature>
<dbReference type="GO" id="GO:0008097">
    <property type="term" value="F:5S rRNA binding"/>
    <property type="evidence" value="ECO:0007669"/>
    <property type="project" value="TreeGrafter"/>
</dbReference>
<proteinExistence type="inferred from homology"/>
<evidence type="ECO:0000256" key="1">
    <source>
        <dbReference type="ARBA" id="ARBA00008838"/>
    </source>
</evidence>
<gene>
    <name evidence="8" type="ORF">JAAARDRAFT_131965</name>
</gene>
<dbReference type="GO" id="GO:0005730">
    <property type="term" value="C:nucleolus"/>
    <property type="evidence" value="ECO:0007669"/>
    <property type="project" value="UniProtKB-SubCell"/>
</dbReference>
<dbReference type="GO" id="GO:0006364">
    <property type="term" value="P:rRNA processing"/>
    <property type="evidence" value="ECO:0007669"/>
    <property type="project" value="TreeGrafter"/>
</dbReference>
<dbReference type="GO" id="GO:0005654">
    <property type="term" value="C:nucleoplasm"/>
    <property type="evidence" value="ECO:0007669"/>
    <property type="project" value="UniProtKB-SubCell"/>
</dbReference>
<dbReference type="HOGENOM" id="CLU_035888_1_1_1"/>
<feature type="region of interest" description="Disordered" evidence="7">
    <location>
        <begin position="1"/>
        <end position="56"/>
    </location>
</feature>
<evidence type="ECO:0000256" key="5">
    <source>
        <dbReference type="PIRNR" id="PIRNR017302"/>
    </source>
</evidence>
<sequence>MSTSLKRKKSATSLAATKSKPSEAGKPQKSAGPALGAPSQHKQSSRKGKRAWRKNVDLGDVEEGLEGLRAEERVTGSTLQKKTDQELFQIDVKGDERVRKALPRFSKSLLSSTKILNQRSAVPAVFSRGADSSIIKKRKLTHEDKERLLRIGRRMRKGPLNTVMDPTDFGKGSAILDVTEAVKSSGTYDVWEANDSEEEEVKDGLEHLKKRKAKPANAPHPHSLIKVPAVAEPHQGASYNPPVSAHQELLRTAHEIEERRVKEAEKLKAWSEKMEKARKVAAEEAERVGVAPGMTVGIVEEDGVEAEAEEVIVKKAPERKTKQQRNKAAKLRAEKRLLAEKIARKRLLASITTVKALRSKVDQSLNERKRTQSQRELALQERLTKGLAGQRLGRHKVQEGDIDVQLGEELSESLRTLKPEGNLFRDRFLSMQNRALIEPRVPVLPRKRATKDKVYEKHAWKRFE</sequence>
<dbReference type="STRING" id="933084.A0A067PP40"/>
<dbReference type="PANTHER" id="PTHR14211:SF7">
    <property type="entry name" value="RIBOSOME BIOGENESIS PROTEIN NOP53"/>
    <property type="match status" value="1"/>
</dbReference>
<dbReference type="PANTHER" id="PTHR14211">
    <property type="entry name" value="GLIOMA SUPPRESSOR CANDIDATE REGION GENE 2"/>
    <property type="match status" value="1"/>
</dbReference>
<dbReference type="PIRSF" id="PIRSF017302">
    <property type="entry name" value="Gltscr2"/>
    <property type="match status" value="1"/>
</dbReference>
<evidence type="ECO:0000256" key="2">
    <source>
        <dbReference type="ARBA" id="ARBA00018339"/>
    </source>
</evidence>
<dbReference type="InParanoid" id="A0A067PP40"/>
<accession>A0A067PP40</accession>
<comment type="similarity">
    <text evidence="1 5">Belongs to the NOP53 family.</text>
</comment>
<evidence type="ECO:0000256" key="3">
    <source>
        <dbReference type="ARBA" id="ARBA00022517"/>
    </source>
</evidence>
<dbReference type="EMBL" id="KL197721">
    <property type="protein sequence ID" value="KDQ56539.1"/>
    <property type="molecule type" value="Genomic_DNA"/>
</dbReference>
<dbReference type="AlphaFoldDB" id="A0A067PP40"/>
<evidence type="ECO:0000313" key="9">
    <source>
        <dbReference type="Proteomes" id="UP000027265"/>
    </source>
</evidence>
<name>A0A067PP40_9AGAM</name>
<dbReference type="GO" id="GO:0000027">
    <property type="term" value="P:ribosomal large subunit assembly"/>
    <property type="evidence" value="ECO:0007669"/>
    <property type="project" value="UniProtKB-UniRule"/>
</dbReference>
<evidence type="ECO:0000256" key="6">
    <source>
        <dbReference type="SAM" id="Coils"/>
    </source>
</evidence>
<reference evidence="9" key="1">
    <citation type="journal article" date="2014" name="Proc. Natl. Acad. Sci. U.S.A.">
        <title>Extensive sampling of basidiomycete genomes demonstrates inadequacy of the white-rot/brown-rot paradigm for wood decay fungi.</title>
        <authorList>
            <person name="Riley R."/>
            <person name="Salamov A.A."/>
            <person name="Brown D.W."/>
            <person name="Nagy L.G."/>
            <person name="Floudas D."/>
            <person name="Held B.W."/>
            <person name="Levasseur A."/>
            <person name="Lombard V."/>
            <person name="Morin E."/>
            <person name="Otillar R."/>
            <person name="Lindquist E.A."/>
            <person name="Sun H."/>
            <person name="LaButti K.M."/>
            <person name="Schmutz J."/>
            <person name="Jabbour D."/>
            <person name="Luo H."/>
            <person name="Baker S.E."/>
            <person name="Pisabarro A.G."/>
            <person name="Walton J.D."/>
            <person name="Blanchette R.A."/>
            <person name="Henrissat B."/>
            <person name="Martin F."/>
            <person name="Cullen D."/>
            <person name="Hibbett D.S."/>
            <person name="Grigoriev I.V."/>
        </authorList>
    </citation>
    <scope>NUCLEOTIDE SEQUENCE [LARGE SCALE GENOMIC DNA]</scope>
    <source>
        <strain evidence="9">MUCL 33604</strain>
    </source>
</reference>
<evidence type="ECO:0000256" key="7">
    <source>
        <dbReference type="SAM" id="MobiDB-lite"/>
    </source>
</evidence>
<keyword evidence="9" id="KW-1185">Reference proteome</keyword>
<dbReference type="OrthoDB" id="5072at2759"/>
<dbReference type="FunCoup" id="A0A067PP40">
    <property type="interactions" value="390"/>
</dbReference>
<dbReference type="Proteomes" id="UP000027265">
    <property type="component" value="Unassembled WGS sequence"/>
</dbReference>
<feature type="coiled-coil region" evidence="6">
    <location>
        <begin position="321"/>
        <end position="374"/>
    </location>
</feature>
<keyword evidence="4 5" id="KW-0539">Nucleus</keyword>
<evidence type="ECO:0000256" key="4">
    <source>
        <dbReference type="ARBA" id="ARBA00023242"/>
    </source>
</evidence>
<feature type="compositionally biased region" description="Basic residues" evidence="7">
    <location>
        <begin position="43"/>
        <end position="53"/>
    </location>
</feature>